<evidence type="ECO:0000256" key="4">
    <source>
        <dbReference type="ARBA" id="ARBA00023002"/>
    </source>
</evidence>
<dbReference type="Proteomes" id="UP000624325">
    <property type="component" value="Unassembled WGS sequence"/>
</dbReference>
<dbReference type="Pfam" id="PF05995">
    <property type="entry name" value="CDO_I"/>
    <property type="match status" value="1"/>
</dbReference>
<evidence type="ECO:0000313" key="7">
    <source>
        <dbReference type="Proteomes" id="UP000624325"/>
    </source>
</evidence>
<evidence type="ECO:0000256" key="1">
    <source>
        <dbReference type="ARBA" id="ARBA00006622"/>
    </source>
</evidence>
<dbReference type="CDD" id="cd10548">
    <property type="entry name" value="cupin_CDO"/>
    <property type="match status" value="1"/>
</dbReference>
<protein>
    <submittedName>
        <fullName evidence="6">Cysteine dioxygenase</fullName>
    </submittedName>
</protein>
<dbReference type="InterPro" id="IPR014710">
    <property type="entry name" value="RmlC-like_jellyroll"/>
</dbReference>
<keyword evidence="7" id="KW-1185">Reference proteome</keyword>
<keyword evidence="4" id="KW-0560">Oxidoreductase</keyword>
<dbReference type="InterPro" id="IPR010300">
    <property type="entry name" value="CDO_1"/>
</dbReference>
<dbReference type="PANTHER" id="PTHR12918:SF1">
    <property type="entry name" value="CYSTEINE DIOXYGENASE TYPE 1"/>
    <property type="match status" value="1"/>
</dbReference>
<dbReference type="InterPro" id="IPR011051">
    <property type="entry name" value="RmlC_Cupin_sf"/>
</dbReference>
<keyword evidence="3 6" id="KW-0223">Dioxygenase</keyword>
<dbReference type="PANTHER" id="PTHR12918">
    <property type="entry name" value="CYSTEINE DIOXYGENASE"/>
    <property type="match status" value="1"/>
</dbReference>
<dbReference type="SUPFAM" id="SSF51182">
    <property type="entry name" value="RmlC-like cupins"/>
    <property type="match status" value="1"/>
</dbReference>
<keyword evidence="5" id="KW-0408">Iron</keyword>
<dbReference type="Gene3D" id="2.60.120.10">
    <property type="entry name" value="Jelly Rolls"/>
    <property type="match status" value="1"/>
</dbReference>
<name>A0ABQ4C594_9ACTN</name>
<comment type="similarity">
    <text evidence="1">Belongs to the cysteine dioxygenase family.</text>
</comment>
<accession>A0ABQ4C594</accession>
<evidence type="ECO:0000256" key="3">
    <source>
        <dbReference type="ARBA" id="ARBA00022964"/>
    </source>
</evidence>
<keyword evidence="2" id="KW-0479">Metal-binding</keyword>
<organism evidence="6 7">
    <name type="scientific">Asanoa iriomotensis</name>
    <dbReference type="NCBI Taxonomy" id="234613"/>
    <lineage>
        <taxon>Bacteria</taxon>
        <taxon>Bacillati</taxon>
        <taxon>Actinomycetota</taxon>
        <taxon>Actinomycetes</taxon>
        <taxon>Micromonosporales</taxon>
        <taxon>Micromonosporaceae</taxon>
        <taxon>Asanoa</taxon>
    </lineage>
</organism>
<sequence>MLSGMFLTTDLLSVARQHAGDPAGWPVAPRFDSVERWYHRIAATPEHEVWLLTWLPGQHTDLHDHGGASGGFTVVSGTLTEETVHRGALKGRPLAPGAGRRFGPRYVHRVSNLGTEPAISVHCYAPELTSMTRYDLTDGTLRVAEVARAGVAW</sequence>
<evidence type="ECO:0000256" key="2">
    <source>
        <dbReference type="ARBA" id="ARBA00022723"/>
    </source>
</evidence>
<proteinExistence type="inferred from homology"/>
<comment type="caution">
    <text evidence="6">The sequence shown here is derived from an EMBL/GenBank/DDBJ whole genome shotgun (WGS) entry which is preliminary data.</text>
</comment>
<dbReference type="GO" id="GO:0051213">
    <property type="term" value="F:dioxygenase activity"/>
    <property type="evidence" value="ECO:0007669"/>
    <property type="project" value="UniProtKB-KW"/>
</dbReference>
<evidence type="ECO:0000256" key="5">
    <source>
        <dbReference type="ARBA" id="ARBA00023004"/>
    </source>
</evidence>
<evidence type="ECO:0000313" key="6">
    <source>
        <dbReference type="EMBL" id="GIF57581.1"/>
    </source>
</evidence>
<gene>
    <name evidence="6" type="ORF">Air01nite_36760</name>
</gene>
<dbReference type="EMBL" id="BONC01000024">
    <property type="protein sequence ID" value="GIF57581.1"/>
    <property type="molecule type" value="Genomic_DNA"/>
</dbReference>
<reference evidence="6 7" key="1">
    <citation type="submission" date="2021-01" db="EMBL/GenBank/DDBJ databases">
        <title>Whole genome shotgun sequence of Asanoa iriomotensis NBRC 100142.</title>
        <authorList>
            <person name="Komaki H."/>
            <person name="Tamura T."/>
        </authorList>
    </citation>
    <scope>NUCLEOTIDE SEQUENCE [LARGE SCALE GENOMIC DNA]</scope>
    <source>
        <strain evidence="6 7">NBRC 100142</strain>
    </source>
</reference>